<evidence type="ECO:0000313" key="1">
    <source>
        <dbReference type="EMBL" id="THF65269.1"/>
    </source>
</evidence>
<gene>
    <name evidence="1" type="ORF">E6O51_01320</name>
</gene>
<dbReference type="Gene3D" id="1.20.120.450">
    <property type="entry name" value="dinb family like domain"/>
    <property type="match status" value="1"/>
</dbReference>
<sequence>MNDKTLLAPPGAGLPTVELLLSRLGFRFLRSALARHRIQDWLCAETGRVLETARRLPLEQMKRQVLIPRLTGLEDNSRDWSAAMVLQHLVIVDTGIGELLGALSEDRTFGREVRIADVKPTPDAGPEQLEQLEDALKTYLERVGAVENLHTVRRHAHPWFGPLDGQGWHTLAALHTMIHRRQLDAIVRMQKEHP</sequence>
<dbReference type="RefSeq" id="WP_136383162.1">
    <property type="nucleotide sequence ID" value="NZ_SSOD01000001.1"/>
</dbReference>
<keyword evidence="2" id="KW-1185">Reference proteome</keyword>
<dbReference type="EMBL" id="SSOD01000001">
    <property type="protein sequence ID" value="THF65269.1"/>
    <property type="molecule type" value="Genomic_DNA"/>
</dbReference>
<dbReference type="Proteomes" id="UP000307956">
    <property type="component" value="Unassembled WGS sequence"/>
</dbReference>
<dbReference type="InterPro" id="IPR034660">
    <property type="entry name" value="DinB/YfiT-like"/>
</dbReference>
<protein>
    <submittedName>
        <fullName evidence="1">DinB family protein</fullName>
    </submittedName>
</protein>
<evidence type="ECO:0000313" key="2">
    <source>
        <dbReference type="Proteomes" id="UP000307956"/>
    </source>
</evidence>
<accession>A0A4S4AZT0</accession>
<name>A0A4S4AZT0_9RHOO</name>
<dbReference type="AlphaFoldDB" id="A0A4S4AZT0"/>
<dbReference type="OrthoDB" id="9181047at2"/>
<dbReference type="SUPFAM" id="SSF109854">
    <property type="entry name" value="DinB/YfiT-like putative metalloenzymes"/>
    <property type="match status" value="1"/>
</dbReference>
<proteinExistence type="predicted"/>
<organism evidence="1 2">
    <name type="scientific">Pseudothauera rhizosphaerae</name>
    <dbReference type="NCBI Taxonomy" id="2565932"/>
    <lineage>
        <taxon>Bacteria</taxon>
        <taxon>Pseudomonadati</taxon>
        <taxon>Pseudomonadota</taxon>
        <taxon>Betaproteobacteria</taxon>
        <taxon>Rhodocyclales</taxon>
        <taxon>Zoogloeaceae</taxon>
        <taxon>Pseudothauera</taxon>
    </lineage>
</organism>
<comment type="caution">
    <text evidence="1">The sequence shown here is derived from an EMBL/GenBank/DDBJ whole genome shotgun (WGS) entry which is preliminary data.</text>
</comment>
<reference evidence="1 2" key="1">
    <citation type="submission" date="2019-04" db="EMBL/GenBank/DDBJ databases">
        <title>Azoarcus rhizosphaerae sp. nov. isolated from rhizosphere of Ficus religiosa.</title>
        <authorList>
            <person name="Lin S.-Y."/>
            <person name="Hameed A."/>
            <person name="Hsu Y.-H."/>
            <person name="Young C.-C."/>
        </authorList>
    </citation>
    <scope>NUCLEOTIDE SEQUENCE [LARGE SCALE GENOMIC DNA]</scope>
    <source>
        <strain evidence="1 2">CC-YHH848</strain>
    </source>
</reference>